<dbReference type="SMART" id="SM00777">
    <property type="entry name" value="Mad3_BUB1_I"/>
    <property type="match status" value="1"/>
</dbReference>
<dbReference type="InterPro" id="IPR012572">
    <property type="entry name" value="Mad3/Bub1_II"/>
</dbReference>
<dbReference type="PROSITE" id="PS51489">
    <property type="entry name" value="BUB1_N"/>
    <property type="match status" value="1"/>
</dbReference>
<evidence type="ECO:0000256" key="1">
    <source>
        <dbReference type="ARBA" id="ARBA00004629"/>
    </source>
</evidence>
<dbReference type="InterPro" id="IPR015661">
    <property type="entry name" value="Bub1/Mad3"/>
</dbReference>
<dbReference type="GO" id="GO:0007094">
    <property type="term" value="P:mitotic spindle assembly checkpoint signaling"/>
    <property type="evidence" value="ECO:0007669"/>
    <property type="project" value="InterPro"/>
</dbReference>
<organism evidence="8 9">
    <name type="scientific">Lentinula lateritia</name>
    <dbReference type="NCBI Taxonomy" id="40482"/>
    <lineage>
        <taxon>Eukaryota</taxon>
        <taxon>Fungi</taxon>
        <taxon>Dikarya</taxon>
        <taxon>Basidiomycota</taxon>
        <taxon>Agaricomycotina</taxon>
        <taxon>Agaricomycetes</taxon>
        <taxon>Agaricomycetidae</taxon>
        <taxon>Agaricales</taxon>
        <taxon>Marasmiineae</taxon>
        <taxon>Omphalotaceae</taxon>
        <taxon>Lentinula</taxon>
    </lineage>
</organism>
<comment type="caution">
    <text evidence="8">The sequence shown here is derived from an EMBL/GenBank/DDBJ whole genome shotgun (WGS) entry which is preliminary data.</text>
</comment>
<dbReference type="PANTHER" id="PTHR14030:SF4">
    <property type="entry name" value="BUB1 KINASE, ISOFORM A-RELATED"/>
    <property type="match status" value="1"/>
</dbReference>
<dbReference type="EMBL" id="JANVFS010000002">
    <property type="protein sequence ID" value="KAJ4494947.1"/>
    <property type="molecule type" value="Genomic_DNA"/>
</dbReference>
<dbReference type="PROSITE" id="PS00108">
    <property type="entry name" value="PROTEIN_KINASE_ST"/>
    <property type="match status" value="1"/>
</dbReference>
<dbReference type="PANTHER" id="PTHR14030">
    <property type="entry name" value="MITOTIC CHECKPOINT SERINE/THREONINE-PROTEIN KINASE BUB1"/>
    <property type="match status" value="1"/>
</dbReference>
<proteinExistence type="predicted"/>
<evidence type="ECO:0000256" key="2">
    <source>
        <dbReference type="ARBA" id="ARBA00022454"/>
    </source>
</evidence>
<gene>
    <name evidence="8" type="ORF">C8J55DRAFT_484619</name>
</gene>
<evidence type="ECO:0000256" key="3">
    <source>
        <dbReference type="ARBA" id="ARBA00022838"/>
    </source>
</evidence>
<dbReference type="Gene3D" id="1.10.510.10">
    <property type="entry name" value="Transferase(Phosphotransferase) domain 1"/>
    <property type="match status" value="1"/>
</dbReference>
<dbReference type="GO" id="GO:0051754">
    <property type="term" value="P:meiotic sister chromatid cohesion, centromeric"/>
    <property type="evidence" value="ECO:0007669"/>
    <property type="project" value="TreeGrafter"/>
</dbReference>
<dbReference type="Pfam" id="PF08171">
    <property type="entry name" value="Mad3_BUB1_II"/>
    <property type="match status" value="1"/>
</dbReference>
<feature type="domain" description="BUB1 N-terminal" evidence="7">
    <location>
        <begin position="13"/>
        <end position="180"/>
    </location>
</feature>
<reference evidence="8" key="1">
    <citation type="submission" date="2022-08" db="EMBL/GenBank/DDBJ databases">
        <authorList>
            <consortium name="DOE Joint Genome Institute"/>
            <person name="Min B."/>
            <person name="Riley R."/>
            <person name="Sierra-Patev S."/>
            <person name="Naranjo-Ortiz M."/>
            <person name="Looney B."/>
            <person name="Konkel Z."/>
            <person name="Slot J.C."/>
            <person name="Sakamoto Y."/>
            <person name="Steenwyk J.L."/>
            <person name="Rokas A."/>
            <person name="Carro J."/>
            <person name="Camarero S."/>
            <person name="Ferreira P."/>
            <person name="Molpeceres G."/>
            <person name="Ruiz-Duenas F.J."/>
            <person name="Serrano A."/>
            <person name="Henrissat B."/>
            <person name="Drula E."/>
            <person name="Hughes K.W."/>
            <person name="Mata J.L."/>
            <person name="Ishikawa N.K."/>
            <person name="Vargas-Isla R."/>
            <person name="Ushijima S."/>
            <person name="Smith C.A."/>
            <person name="Ahrendt S."/>
            <person name="Andreopoulos W."/>
            <person name="He G."/>
            <person name="Labutti K."/>
            <person name="Lipzen A."/>
            <person name="Ng V."/>
            <person name="Sandor L."/>
            <person name="Barry K."/>
            <person name="Martinez A.T."/>
            <person name="Xiao Y."/>
            <person name="Gibbons J.G."/>
            <person name="Terashima K."/>
            <person name="Hibbett D.S."/>
            <person name="Grigoriev I.V."/>
        </authorList>
    </citation>
    <scope>NUCLEOTIDE SEQUENCE</scope>
    <source>
        <strain evidence="8">Sp2 HRB7682 ss15</strain>
    </source>
</reference>
<dbReference type="Pfam" id="PF00069">
    <property type="entry name" value="Pkinase"/>
    <property type="match status" value="1"/>
</dbReference>
<evidence type="ECO:0000259" key="6">
    <source>
        <dbReference type="PROSITE" id="PS50011"/>
    </source>
</evidence>
<keyword evidence="3" id="KW-0995">Kinetochore</keyword>
<dbReference type="PROSITE" id="PS50011">
    <property type="entry name" value="PROTEIN_KINASE_DOM"/>
    <property type="match status" value="1"/>
</dbReference>
<keyword evidence="4" id="KW-0137">Centromere</keyword>
<dbReference type="GO" id="GO:0005524">
    <property type="term" value="F:ATP binding"/>
    <property type="evidence" value="ECO:0007669"/>
    <property type="project" value="InterPro"/>
</dbReference>
<protein>
    <submittedName>
        <fullName evidence="8">Uncharacterized protein</fullName>
    </submittedName>
</protein>
<feature type="domain" description="Protein kinase" evidence="6">
    <location>
        <begin position="783"/>
        <end position="1097"/>
    </location>
</feature>
<evidence type="ECO:0000256" key="4">
    <source>
        <dbReference type="ARBA" id="ARBA00023328"/>
    </source>
</evidence>
<dbReference type="GO" id="GO:0032991">
    <property type="term" value="C:protein-containing complex"/>
    <property type="evidence" value="ECO:0007669"/>
    <property type="project" value="UniProtKB-ARBA"/>
</dbReference>
<dbReference type="CDD" id="cd13981">
    <property type="entry name" value="STKc_Bub1_BubR1"/>
    <property type="match status" value="1"/>
</dbReference>
<dbReference type="SMART" id="SM00220">
    <property type="entry name" value="S_TKc"/>
    <property type="match status" value="1"/>
</dbReference>
<comment type="subcellular location">
    <subcellularLocation>
        <location evidence="1">Chromosome</location>
        <location evidence="1">Centromere</location>
        <location evidence="1">Kinetochore</location>
    </subcellularLocation>
</comment>
<dbReference type="Pfam" id="PF08311">
    <property type="entry name" value="Mad3_BUB1_I"/>
    <property type="match status" value="1"/>
</dbReference>
<evidence type="ECO:0000259" key="7">
    <source>
        <dbReference type="PROSITE" id="PS51489"/>
    </source>
</evidence>
<dbReference type="GO" id="GO:0000776">
    <property type="term" value="C:kinetochore"/>
    <property type="evidence" value="ECO:0007669"/>
    <property type="project" value="UniProtKB-KW"/>
</dbReference>
<dbReference type="InterPro" id="IPR013212">
    <property type="entry name" value="Mad3/Bub1_I"/>
</dbReference>
<sequence>MQTDGLESQRDKFKQRIAAIAFEEDPLAVYVEFVQWTLNNFDDNDPHSGLSQLLDEATRKFKKDEAYKADLRYLKLWALYANRVSQRSAIGIYSQLWKNGFGVSYSLLYEEYARMLEAVGRVEDADQVYRTGVKRHARPIERLKARYTDFRQRHGKKPVISQDTSKANTAAACSPKQLPSAASRYATMLAPPQPGKPPEKLRFDMSLLYTEKTGEFCFEEARTRSMGLLRKEWPILPVESLAHSARSSSSTLLGPGEGRFGKRKSMLAGEPTVTINTREALEDVFGMYNSPDRTIRMGSKHAPVKKIEPVAMPRMTTSPPTALGDGIHKSAVFQPFVDENSDGIKPRKTNKPAFTPFVDLENKKPTPNLKSAFAEKEAAPHQNENLLQDSKKFTKRENTSVESIFSQKVFIPESEIQALPLREAHTEDHGQPRPKTILTHERAKSDHDVGRASHPVAFRPFVDSGPETSFKVFSRPSEGKSIFTPKLSTTKLSVPSAKQPTFTPYKDRAEDNIQIEPLTEMKHQSHVVYDEPEYDEESDQGNTPQQQEQQELIDLDQYPGEDDNDYSDDFIDEECQEDVVEPLREELGEMYDGQEVDYHDVPFGGRFGQFSVMTPITERTFEYTSTSHSTFNTPSIPAKHAPVIEEEQDSQLEAAQLVPDGADEFEHENEDEGGGLHDIHPLRLPSKASISTLTQSTSKLSLVDTLTLSSNFKPSNPCNPFDPPIFQALLSRLNADSQYYDLTGTDHNGYDELQKYAKKKRKTSSSSGDGNAVYPLTLNGQKFVVSEKLGEGGFGTVFKARDCGALSDCDSDFEDEDEMEGEEASMVALKVVKPRNIWEYHVLRRLHSALPPANRRSIVFPHALYAFRDESYLVLDYCPQGTLLDIVNTAEPAGVSQQGACLDELLVMFFTIELLRLLEIMHDIGFIHGDLKIDNCLLRLEEVPGGPSSWSSAYRPSGEGGWSYKGLKVIDFGRTIDTRLFPTNQQFIADWETDERDCIEIQQGKPWTFQTDYFGLAGIIYCMFFGKYIQASAIGSTTSPDGKAKFRLTTPLKRYWQTDLWERLFHLLLNPVDVRSDGHMPLSEELGSIRTDMEAWLEANCNRTTGTLKGLLKKVEMSCLR</sequence>
<dbReference type="InterPro" id="IPR008271">
    <property type="entry name" value="Ser/Thr_kinase_AS"/>
</dbReference>
<dbReference type="InterPro" id="IPR000719">
    <property type="entry name" value="Prot_kinase_dom"/>
</dbReference>
<dbReference type="SUPFAM" id="SSF56112">
    <property type="entry name" value="Protein kinase-like (PK-like)"/>
    <property type="match status" value="1"/>
</dbReference>
<dbReference type="Proteomes" id="UP001150238">
    <property type="component" value="Unassembled WGS sequence"/>
</dbReference>
<evidence type="ECO:0000313" key="9">
    <source>
        <dbReference type="Proteomes" id="UP001150238"/>
    </source>
</evidence>
<name>A0A9W9B0H7_9AGAR</name>
<reference evidence="8" key="2">
    <citation type="journal article" date="2023" name="Proc. Natl. Acad. Sci. U.S.A.">
        <title>A global phylogenomic analysis of the shiitake genus Lentinula.</title>
        <authorList>
            <person name="Sierra-Patev S."/>
            <person name="Min B."/>
            <person name="Naranjo-Ortiz M."/>
            <person name="Looney B."/>
            <person name="Konkel Z."/>
            <person name="Slot J.C."/>
            <person name="Sakamoto Y."/>
            <person name="Steenwyk J.L."/>
            <person name="Rokas A."/>
            <person name="Carro J."/>
            <person name="Camarero S."/>
            <person name="Ferreira P."/>
            <person name="Molpeceres G."/>
            <person name="Ruiz-Duenas F.J."/>
            <person name="Serrano A."/>
            <person name="Henrissat B."/>
            <person name="Drula E."/>
            <person name="Hughes K.W."/>
            <person name="Mata J.L."/>
            <person name="Ishikawa N.K."/>
            <person name="Vargas-Isla R."/>
            <person name="Ushijima S."/>
            <person name="Smith C.A."/>
            <person name="Donoghue J."/>
            <person name="Ahrendt S."/>
            <person name="Andreopoulos W."/>
            <person name="He G."/>
            <person name="LaButti K."/>
            <person name="Lipzen A."/>
            <person name="Ng V."/>
            <person name="Riley R."/>
            <person name="Sandor L."/>
            <person name="Barry K."/>
            <person name="Martinez A.T."/>
            <person name="Xiao Y."/>
            <person name="Gibbons J.G."/>
            <person name="Terashima K."/>
            <person name="Grigoriev I.V."/>
            <person name="Hibbett D."/>
        </authorList>
    </citation>
    <scope>NUCLEOTIDE SEQUENCE</scope>
    <source>
        <strain evidence="8">Sp2 HRB7682 ss15</strain>
    </source>
</reference>
<dbReference type="InterPro" id="IPR011009">
    <property type="entry name" value="Kinase-like_dom_sf"/>
</dbReference>
<feature type="region of interest" description="Disordered" evidence="5">
    <location>
        <begin position="339"/>
        <end position="362"/>
    </location>
</feature>
<accession>A0A9W9B0H7</accession>
<dbReference type="AlphaFoldDB" id="A0A9W9B0H7"/>
<evidence type="ECO:0000313" key="8">
    <source>
        <dbReference type="EMBL" id="KAJ4494947.1"/>
    </source>
</evidence>
<dbReference type="GO" id="GO:0004672">
    <property type="term" value="F:protein kinase activity"/>
    <property type="evidence" value="ECO:0007669"/>
    <property type="project" value="InterPro"/>
</dbReference>
<dbReference type="Gene3D" id="6.10.20.170">
    <property type="match status" value="1"/>
</dbReference>
<dbReference type="Gene3D" id="1.25.40.430">
    <property type="match status" value="1"/>
</dbReference>
<keyword evidence="2" id="KW-0158">Chromosome</keyword>
<dbReference type="GO" id="GO:0005634">
    <property type="term" value="C:nucleus"/>
    <property type="evidence" value="ECO:0007669"/>
    <property type="project" value="TreeGrafter"/>
</dbReference>
<evidence type="ECO:0000256" key="5">
    <source>
        <dbReference type="SAM" id="MobiDB-lite"/>
    </source>
</evidence>